<sequence length="134" mass="14214">MSNGDIRRSTCPPIAVVDDDQAVRAALANLLDSAGYLTCSFAAAEDFLASDCLHQAACAILDVKLQGMSGFELKERLNVLQSSLPVIFISAQGGEMDRQRATRLGAVAFLSKPIDADSLLAQVRSVITNCGEPD</sequence>
<evidence type="ECO:0000256" key="3">
    <source>
        <dbReference type="ARBA" id="ARBA00023015"/>
    </source>
</evidence>
<protein>
    <submittedName>
        <fullName evidence="8">Response regulator</fullName>
    </submittedName>
</protein>
<evidence type="ECO:0000256" key="5">
    <source>
        <dbReference type="ARBA" id="ARBA00023163"/>
    </source>
</evidence>
<gene>
    <name evidence="8" type="ORF">PQR62_02415</name>
</gene>
<accession>A0ABW9A2K4</accession>
<name>A0ABW9A2K4_9BURK</name>
<evidence type="ECO:0000256" key="1">
    <source>
        <dbReference type="ARBA" id="ARBA00022553"/>
    </source>
</evidence>
<dbReference type="SMART" id="SM00448">
    <property type="entry name" value="REC"/>
    <property type="match status" value="1"/>
</dbReference>
<dbReference type="Pfam" id="PF00072">
    <property type="entry name" value="Response_reg"/>
    <property type="match status" value="1"/>
</dbReference>
<keyword evidence="5" id="KW-0804">Transcription</keyword>
<dbReference type="InterPro" id="IPR011006">
    <property type="entry name" value="CheY-like_superfamily"/>
</dbReference>
<keyword evidence="1 6" id="KW-0597">Phosphoprotein</keyword>
<evidence type="ECO:0000256" key="2">
    <source>
        <dbReference type="ARBA" id="ARBA00023012"/>
    </source>
</evidence>
<dbReference type="PANTHER" id="PTHR48111">
    <property type="entry name" value="REGULATOR OF RPOS"/>
    <property type="match status" value="1"/>
</dbReference>
<reference evidence="8 9" key="1">
    <citation type="journal article" date="2024" name="Chem. Sci.">
        <title>Discovery of megapolipeptins by genome mining of a Burkholderiales bacteria collection.</title>
        <authorList>
            <person name="Paulo B.S."/>
            <person name="Recchia M.J.J."/>
            <person name="Lee S."/>
            <person name="Fergusson C.H."/>
            <person name="Romanowski S.B."/>
            <person name="Hernandez A."/>
            <person name="Krull N."/>
            <person name="Liu D.Y."/>
            <person name="Cavanagh H."/>
            <person name="Bos A."/>
            <person name="Gray C.A."/>
            <person name="Murphy B.T."/>
            <person name="Linington R.G."/>
            <person name="Eustaquio A.S."/>
        </authorList>
    </citation>
    <scope>NUCLEOTIDE SEQUENCE [LARGE SCALE GENOMIC DNA]</scope>
    <source>
        <strain evidence="8 9">RL21-008-BIB-A</strain>
    </source>
</reference>
<dbReference type="InterPro" id="IPR039420">
    <property type="entry name" value="WalR-like"/>
</dbReference>
<dbReference type="PANTHER" id="PTHR48111:SF1">
    <property type="entry name" value="TWO-COMPONENT RESPONSE REGULATOR ORR33"/>
    <property type="match status" value="1"/>
</dbReference>
<keyword evidence="3" id="KW-0805">Transcription regulation</keyword>
<evidence type="ECO:0000256" key="6">
    <source>
        <dbReference type="PROSITE-ProRule" id="PRU00169"/>
    </source>
</evidence>
<comment type="caution">
    <text evidence="8">The sequence shown here is derived from an EMBL/GenBank/DDBJ whole genome shotgun (WGS) entry which is preliminary data.</text>
</comment>
<keyword evidence="9" id="KW-1185">Reference proteome</keyword>
<dbReference type="InterPro" id="IPR001789">
    <property type="entry name" value="Sig_transdc_resp-reg_receiver"/>
</dbReference>
<dbReference type="EMBL" id="JAQQFM010000001">
    <property type="protein sequence ID" value="MFL9923103.1"/>
    <property type="molecule type" value="Genomic_DNA"/>
</dbReference>
<keyword evidence="4" id="KW-0238">DNA-binding</keyword>
<dbReference type="SUPFAM" id="SSF52172">
    <property type="entry name" value="CheY-like"/>
    <property type="match status" value="1"/>
</dbReference>
<proteinExistence type="predicted"/>
<dbReference type="Proteomes" id="UP001629246">
    <property type="component" value="Unassembled WGS sequence"/>
</dbReference>
<evidence type="ECO:0000313" key="9">
    <source>
        <dbReference type="Proteomes" id="UP001629246"/>
    </source>
</evidence>
<feature type="modified residue" description="4-aspartylphosphate" evidence="6">
    <location>
        <position position="62"/>
    </location>
</feature>
<evidence type="ECO:0000256" key="4">
    <source>
        <dbReference type="ARBA" id="ARBA00023125"/>
    </source>
</evidence>
<evidence type="ECO:0000313" key="8">
    <source>
        <dbReference type="EMBL" id="MFL9923103.1"/>
    </source>
</evidence>
<dbReference type="RefSeq" id="WP_408154399.1">
    <property type="nucleotide sequence ID" value="NZ_JAQQFM010000001.1"/>
</dbReference>
<feature type="domain" description="Response regulatory" evidence="7">
    <location>
        <begin position="13"/>
        <end position="127"/>
    </location>
</feature>
<organism evidence="8 9">
    <name type="scientific">Herbaspirillum lusitanum</name>
    <dbReference type="NCBI Taxonomy" id="213312"/>
    <lineage>
        <taxon>Bacteria</taxon>
        <taxon>Pseudomonadati</taxon>
        <taxon>Pseudomonadota</taxon>
        <taxon>Betaproteobacteria</taxon>
        <taxon>Burkholderiales</taxon>
        <taxon>Oxalobacteraceae</taxon>
        <taxon>Herbaspirillum</taxon>
    </lineage>
</organism>
<keyword evidence="2" id="KW-0902">Two-component regulatory system</keyword>
<dbReference type="PROSITE" id="PS50110">
    <property type="entry name" value="RESPONSE_REGULATORY"/>
    <property type="match status" value="1"/>
</dbReference>
<dbReference type="Gene3D" id="3.40.50.2300">
    <property type="match status" value="1"/>
</dbReference>
<evidence type="ECO:0000259" key="7">
    <source>
        <dbReference type="PROSITE" id="PS50110"/>
    </source>
</evidence>